<gene>
    <name evidence="2" type="ORF">LCOR_08895.1</name>
</gene>
<dbReference type="InterPro" id="IPR001810">
    <property type="entry name" value="F-box_dom"/>
</dbReference>
<dbReference type="CDD" id="cd09917">
    <property type="entry name" value="F-box_SF"/>
    <property type="match status" value="1"/>
</dbReference>
<reference evidence="2" key="1">
    <citation type="submission" date="2013-08" db="EMBL/GenBank/DDBJ databases">
        <title>Gene expansion shapes genome architecture in the human pathogen Lichtheimia corymbifera: an evolutionary genomics analysis in the ancient terrestrial Mucorales (Mucoromycotina).</title>
        <authorList>
            <person name="Schwartze V.U."/>
            <person name="Winter S."/>
            <person name="Shelest E."/>
            <person name="Marcet-Houben M."/>
            <person name="Horn F."/>
            <person name="Wehner S."/>
            <person name="Hoffmann K."/>
            <person name="Riege K."/>
            <person name="Sammeth M."/>
            <person name="Nowrousian M."/>
            <person name="Valiante V."/>
            <person name="Linde J."/>
            <person name="Jacobsen I.D."/>
            <person name="Marz M."/>
            <person name="Brakhage A.A."/>
            <person name="Gabaldon T."/>
            <person name="Bocker S."/>
            <person name="Voigt K."/>
        </authorList>
    </citation>
    <scope>NUCLEOTIDE SEQUENCE [LARGE SCALE GENOMIC DNA]</scope>
    <source>
        <strain evidence="2">FSU 9682</strain>
    </source>
</reference>
<proteinExistence type="predicted"/>
<dbReference type="EMBL" id="CBTN010000051">
    <property type="protein sequence ID" value="CDH58014.1"/>
    <property type="molecule type" value="Genomic_DNA"/>
</dbReference>
<evidence type="ECO:0000259" key="1">
    <source>
        <dbReference type="Pfam" id="PF00646"/>
    </source>
</evidence>
<dbReference type="Gene3D" id="1.20.1280.50">
    <property type="match status" value="1"/>
</dbReference>
<dbReference type="AlphaFoldDB" id="A0A068S6Y7"/>
<name>A0A068S6Y7_9FUNG</name>
<keyword evidence="3" id="KW-1185">Reference proteome</keyword>
<dbReference type="InterPro" id="IPR011990">
    <property type="entry name" value="TPR-like_helical_dom_sf"/>
</dbReference>
<evidence type="ECO:0000313" key="2">
    <source>
        <dbReference type="EMBL" id="CDH58014.1"/>
    </source>
</evidence>
<dbReference type="STRING" id="1263082.A0A068S6Y7"/>
<feature type="domain" description="F-box" evidence="1">
    <location>
        <begin position="113"/>
        <end position="144"/>
    </location>
</feature>
<evidence type="ECO:0000313" key="3">
    <source>
        <dbReference type="Proteomes" id="UP000027586"/>
    </source>
</evidence>
<dbReference type="OrthoDB" id="2283801at2759"/>
<protein>
    <recommendedName>
        <fullName evidence="1">F-box domain-containing protein</fullName>
    </recommendedName>
</protein>
<organism evidence="2 3">
    <name type="scientific">Lichtheimia corymbifera JMRC:FSU:9682</name>
    <dbReference type="NCBI Taxonomy" id="1263082"/>
    <lineage>
        <taxon>Eukaryota</taxon>
        <taxon>Fungi</taxon>
        <taxon>Fungi incertae sedis</taxon>
        <taxon>Mucoromycota</taxon>
        <taxon>Mucoromycotina</taxon>
        <taxon>Mucoromycetes</taxon>
        <taxon>Mucorales</taxon>
        <taxon>Lichtheimiaceae</taxon>
        <taxon>Lichtheimia</taxon>
    </lineage>
</organism>
<dbReference type="InterPro" id="IPR036047">
    <property type="entry name" value="F-box-like_dom_sf"/>
</dbReference>
<accession>A0A068S6Y7</accession>
<comment type="caution">
    <text evidence="2">The sequence shown here is derived from an EMBL/GenBank/DDBJ whole genome shotgun (WGS) entry which is preliminary data.</text>
</comment>
<dbReference type="VEuPathDB" id="FungiDB:LCOR_08895.1"/>
<dbReference type="Proteomes" id="UP000027586">
    <property type="component" value="Unassembled WGS sequence"/>
</dbReference>
<dbReference type="SUPFAM" id="SSF81383">
    <property type="entry name" value="F-box domain"/>
    <property type="match status" value="1"/>
</dbReference>
<dbReference type="SUPFAM" id="SSF48452">
    <property type="entry name" value="TPR-like"/>
    <property type="match status" value="1"/>
</dbReference>
<sequence>MTIVASKALSFVNSTSLQQSQPTTNDIRKQQQHLRTTLTAQEKEKNMTMLEPNQVEEYLLAGQWYEAQKRYSKARTIYADSLAKIPFNDPHHCELRRSLKNVNMRLGAFIYLFPYHVLCIIFDHLSRYSLITCLDVCESWNHFILQWPGFWDTHRHEHYYIDRTMANSFLDDKNDHLYIRSPVSNTLLGPMLKFVVATRSWRYKHLGKRLRCQVFFSIHVM</sequence>
<dbReference type="Pfam" id="PF00646">
    <property type="entry name" value="F-box"/>
    <property type="match status" value="1"/>
</dbReference>